<evidence type="ECO:0000313" key="5">
    <source>
        <dbReference type="Proteomes" id="UP000590412"/>
    </source>
</evidence>
<evidence type="ECO:0000259" key="3">
    <source>
        <dbReference type="Pfam" id="PF21057"/>
    </source>
</evidence>
<accession>A0A8X7NGS8</accession>
<organism evidence="4 5">
    <name type="scientific">Candida parapsilosis</name>
    <name type="common">Yeast</name>
    <dbReference type="NCBI Taxonomy" id="5480"/>
    <lineage>
        <taxon>Eukaryota</taxon>
        <taxon>Fungi</taxon>
        <taxon>Dikarya</taxon>
        <taxon>Ascomycota</taxon>
        <taxon>Saccharomycotina</taxon>
        <taxon>Pichiomycetes</taxon>
        <taxon>Debaryomycetaceae</taxon>
        <taxon>Candida/Lodderomyces clade</taxon>
        <taxon>Candida</taxon>
    </lineage>
</organism>
<gene>
    <name evidence="4" type="ORF">FOB60_005703</name>
</gene>
<dbReference type="PANTHER" id="PTHR12925">
    <property type="entry name" value="HIKESHI FAMILY MEMBER"/>
    <property type="match status" value="1"/>
</dbReference>
<name>A0A8X7NGS8_CANPA</name>
<dbReference type="Proteomes" id="UP000590412">
    <property type="component" value="Unassembled WGS sequence"/>
</dbReference>
<dbReference type="PANTHER" id="PTHR12925:SF0">
    <property type="entry name" value="PROTEIN HIKESHI"/>
    <property type="match status" value="1"/>
</dbReference>
<protein>
    <recommendedName>
        <fullName evidence="6">Hikeshi-like domain-containing protein</fullName>
    </recommendedName>
</protein>
<dbReference type="InterPro" id="IPR031318">
    <property type="entry name" value="OPI10"/>
</dbReference>
<dbReference type="InterPro" id="IPR048364">
    <property type="entry name" value="Hikeshi-like_C"/>
</dbReference>
<evidence type="ECO:0000259" key="2">
    <source>
        <dbReference type="Pfam" id="PF05603"/>
    </source>
</evidence>
<dbReference type="GO" id="GO:0005829">
    <property type="term" value="C:cytosol"/>
    <property type="evidence" value="ECO:0007669"/>
    <property type="project" value="TreeGrafter"/>
</dbReference>
<evidence type="ECO:0008006" key="6">
    <source>
        <dbReference type="Google" id="ProtNLM"/>
    </source>
</evidence>
<dbReference type="GO" id="GO:0005634">
    <property type="term" value="C:nucleus"/>
    <property type="evidence" value="ECO:0007669"/>
    <property type="project" value="TreeGrafter"/>
</dbReference>
<dbReference type="OrthoDB" id="10248398at2759"/>
<dbReference type="GO" id="GO:0006606">
    <property type="term" value="P:protein import into nucleus"/>
    <property type="evidence" value="ECO:0007669"/>
    <property type="project" value="TreeGrafter"/>
</dbReference>
<dbReference type="GO" id="GO:0006020">
    <property type="term" value="P:inositol metabolic process"/>
    <property type="evidence" value="ECO:0007669"/>
    <property type="project" value="EnsemblFungi"/>
</dbReference>
<dbReference type="Pfam" id="PF21057">
    <property type="entry name" value="Hikeshi-like_C"/>
    <property type="match status" value="1"/>
</dbReference>
<reference evidence="4" key="1">
    <citation type="submission" date="2020-03" db="EMBL/GenBank/DDBJ databases">
        <title>FDA dAtabase for Regulatory Grade micrObial Sequences (FDA-ARGOS): Supporting development and validation of Infectious Disease Dx tests.</title>
        <authorList>
            <person name="Campos J."/>
            <person name="Goldberg B."/>
            <person name="Tallon L."/>
            <person name="Sadzewicz L."/>
            <person name="Vavikolanu K."/>
            <person name="Mehta A."/>
            <person name="Aluvathingal J."/>
            <person name="Nadendla S."/>
            <person name="Nandy P."/>
            <person name="Geyer C."/>
            <person name="Yan Y."/>
            <person name="Sichtig H."/>
        </authorList>
    </citation>
    <scope>NUCLEOTIDE SEQUENCE [LARGE SCALE GENOMIC DNA]</scope>
    <source>
        <strain evidence="4">FDAARGOS_652</strain>
    </source>
</reference>
<dbReference type="GO" id="GO:0061608">
    <property type="term" value="F:nuclear import signal receptor activity"/>
    <property type="evidence" value="ECO:0007669"/>
    <property type="project" value="TreeGrafter"/>
</dbReference>
<feature type="domain" description="Hikeshi-like N-terminal" evidence="2">
    <location>
        <begin position="7"/>
        <end position="148"/>
    </location>
</feature>
<sequence length="228" mass="24869">MSIFGAICSGRPMILAEQVDQTKFVINIPNASNISYITIFILPNSPFVDSNFTALIYFQLPRDGGPGATTANEAPEFKLLGGINPNKPSAIYKISNIHPTTKRADDGMDMDMGGGEPIDLSDSVSINIGISIEPTPQAEQTILQSKQNNNINSNNALVATSNQQQQPAVNTPDSTAKLANKIVGHAYNYLASFIDPQGKVPIKAFDNWWDKFKTKLQNNPNFLNEIQD</sequence>
<proteinExistence type="inferred from homology"/>
<dbReference type="AlphaFoldDB" id="A0A8X7NGS8"/>
<dbReference type="InterPro" id="IPR008493">
    <property type="entry name" value="Hikeshi-like_N"/>
</dbReference>
<dbReference type="EMBL" id="JABWAB010000013">
    <property type="protein sequence ID" value="KAF6042949.1"/>
    <property type="molecule type" value="Genomic_DNA"/>
</dbReference>
<evidence type="ECO:0000256" key="1">
    <source>
        <dbReference type="ARBA" id="ARBA00006623"/>
    </source>
</evidence>
<feature type="domain" description="Hikeshi-like C-terminal" evidence="3">
    <location>
        <begin position="173"/>
        <end position="225"/>
    </location>
</feature>
<evidence type="ECO:0000313" key="4">
    <source>
        <dbReference type="EMBL" id="KAF6042949.1"/>
    </source>
</evidence>
<dbReference type="Pfam" id="PF05603">
    <property type="entry name" value="Hikeshi-like_N"/>
    <property type="match status" value="1"/>
</dbReference>
<comment type="caution">
    <text evidence="4">The sequence shown here is derived from an EMBL/GenBank/DDBJ whole genome shotgun (WGS) entry which is preliminary data.</text>
</comment>
<comment type="similarity">
    <text evidence="1">Belongs to the OPI10 family.</text>
</comment>